<evidence type="ECO:0000256" key="2">
    <source>
        <dbReference type="ARBA" id="ARBA00022692"/>
    </source>
</evidence>
<gene>
    <name evidence="7" type="ORF">GSLYS_00014557001</name>
</gene>
<keyword evidence="2 5" id="KW-0812">Transmembrane</keyword>
<dbReference type="Gene3D" id="1.20.1070.10">
    <property type="entry name" value="Rhodopsin 7-helix transmembrane proteins"/>
    <property type="match status" value="1"/>
</dbReference>
<evidence type="ECO:0000259" key="6">
    <source>
        <dbReference type="PROSITE" id="PS50262"/>
    </source>
</evidence>
<feature type="non-terminal residue" evidence="7">
    <location>
        <position position="1"/>
    </location>
</feature>
<keyword evidence="3 5" id="KW-1133">Transmembrane helix</keyword>
<feature type="transmembrane region" description="Helical" evidence="5">
    <location>
        <begin position="278"/>
        <end position="302"/>
    </location>
</feature>
<evidence type="ECO:0000256" key="5">
    <source>
        <dbReference type="SAM" id="Phobius"/>
    </source>
</evidence>
<reference evidence="7 8" key="1">
    <citation type="submission" date="2024-04" db="EMBL/GenBank/DDBJ databases">
        <authorList>
            <consortium name="Genoscope - CEA"/>
            <person name="William W."/>
        </authorList>
    </citation>
    <scope>NUCLEOTIDE SEQUENCE [LARGE SCALE GENOMIC DNA]</scope>
</reference>
<dbReference type="SUPFAM" id="SSF81321">
    <property type="entry name" value="Family A G protein-coupled receptor-like"/>
    <property type="match status" value="1"/>
</dbReference>
<dbReference type="Pfam" id="PF10324">
    <property type="entry name" value="7TM_GPCR_Srw"/>
    <property type="match status" value="1"/>
</dbReference>
<dbReference type="PROSITE" id="PS50262">
    <property type="entry name" value="G_PROTEIN_RECEP_F1_2"/>
    <property type="match status" value="1"/>
</dbReference>
<dbReference type="InterPro" id="IPR052954">
    <property type="entry name" value="GPCR-Ligand_Int"/>
</dbReference>
<feature type="transmembrane region" description="Helical" evidence="5">
    <location>
        <begin position="186"/>
        <end position="209"/>
    </location>
</feature>
<organism evidence="7 8">
    <name type="scientific">Lymnaea stagnalis</name>
    <name type="common">Great pond snail</name>
    <name type="synonym">Helix stagnalis</name>
    <dbReference type="NCBI Taxonomy" id="6523"/>
    <lineage>
        <taxon>Eukaryota</taxon>
        <taxon>Metazoa</taxon>
        <taxon>Spiralia</taxon>
        <taxon>Lophotrochozoa</taxon>
        <taxon>Mollusca</taxon>
        <taxon>Gastropoda</taxon>
        <taxon>Heterobranchia</taxon>
        <taxon>Euthyneura</taxon>
        <taxon>Panpulmonata</taxon>
        <taxon>Hygrophila</taxon>
        <taxon>Lymnaeoidea</taxon>
        <taxon>Lymnaeidae</taxon>
        <taxon>Lymnaea</taxon>
    </lineage>
</organism>
<feature type="transmembrane region" description="Helical" evidence="5">
    <location>
        <begin position="242"/>
        <end position="266"/>
    </location>
</feature>
<feature type="transmembrane region" description="Helical" evidence="5">
    <location>
        <begin position="12"/>
        <end position="36"/>
    </location>
</feature>
<accession>A0AAV2I419</accession>
<dbReference type="InterPro" id="IPR000276">
    <property type="entry name" value="GPCR_Rhodpsn"/>
</dbReference>
<evidence type="ECO:0000313" key="7">
    <source>
        <dbReference type="EMBL" id="CAL1540908.1"/>
    </source>
</evidence>
<comment type="caution">
    <text evidence="7">The sequence shown here is derived from an EMBL/GenBank/DDBJ whole genome shotgun (WGS) entry which is preliminary data.</text>
</comment>
<keyword evidence="4 5" id="KW-0472">Membrane</keyword>
<dbReference type="PRINTS" id="PR00237">
    <property type="entry name" value="GPCRRHODOPSN"/>
</dbReference>
<evidence type="ECO:0000256" key="4">
    <source>
        <dbReference type="ARBA" id="ARBA00023136"/>
    </source>
</evidence>
<dbReference type="InterPro" id="IPR017452">
    <property type="entry name" value="GPCR_Rhodpsn_7TM"/>
</dbReference>
<evidence type="ECO:0000313" key="8">
    <source>
        <dbReference type="Proteomes" id="UP001497497"/>
    </source>
</evidence>
<dbReference type="PANTHER" id="PTHR46641">
    <property type="entry name" value="FMRFAMIDE RECEPTOR-RELATED"/>
    <property type="match status" value="1"/>
</dbReference>
<dbReference type="EMBL" id="CAXITT010000405">
    <property type="protein sequence ID" value="CAL1540908.1"/>
    <property type="molecule type" value="Genomic_DNA"/>
</dbReference>
<sequence length="316" mass="35731">FVSDETRLFFELFNYVILCSVVAVVGIVSNIINIIVFCRQGLYNTVNISLTALAVSELCSLASLLWFDICVSPLFGSLNVPIVPSEVQHLTGGLVRGFFSRISNWITVFITSERCLCVVAPMTVKKMITPTRTIKALLVMYVITVLPLVPEYLSAYLGWKFVEERNATLFGLTLTRDSPRLEGLTFLIYFIYILIAYVVVSCLTCILILKLKQKTDWRQKSIFGMQRSEVISARDKKTISMIVAVAIVFIVCNGPSVVLYMVGYLLPGFSVVGERENLFFVSWSFGFHFEALNGTIVIMFYYKMSSKYRRSFLGLF</sequence>
<dbReference type="GO" id="GO:0008528">
    <property type="term" value="F:G protein-coupled peptide receptor activity"/>
    <property type="evidence" value="ECO:0007669"/>
    <property type="project" value="InterPro"/>
</dbReference>
<keyword evidence="8" id="KW-1185">Reference proteome</keyword>
<protein>
    <recommendedName>
        <fullName evidence="6">G-protein coupled receptors family 1 profile domain-containing protein</fullName>
    </recommendedName>
</protein>
<evidence type="ECO:0000256" key="1">
    <source>
        <dbReference type="ARBA" id="ARBA00004370"/>
    </source>
</evidence>
<feature type="non-terminal residue" evidence="7">
    <location>
        <position position="316"/>
    </location>
</feature>
<dbReference type="GO" id="GO:0016020">
    <property type="term" value="C:membrane"/>
    <property type="evidence" value="ECO:0007669"/>
    <property type="project" value="UniProtKB-SubCell"/>
</dbReference>
<feature type="transmembrane region" description="Helical" evidence="5">
    <location>
        <begin position="136"/>
        <end position="159"/>
    </location>
</feature>
<feature type="domain" description="G-protein coupled receptors family 1 profile" evidence="6">
    <location>
        <begin position="29"/>
        <end position="301"/>
    </location>
</feature>
<dbReference type="AlphaFoldDB" id="A0AAV2I419"/>
<comment type="subcellular location">
    <subcellularLocation>
        <location evidence="1">Membrane</location>
    </subcellularLocation>
</comment>
<name>A0AAV2I419_LYMST</name>
<dbReference type="PANTHER" id="PTHR46641:SF2">
    <property type="entry name" value="FMRFAMIDE RECEPTOR"/>
    <property type="match status" value="1"/>
</dbReference>
<dbReference type="Proteomes" id="UP001497497">
    <property type="component" value="Unassembled WGS sequence"/>
</dbReference>
<evidence type="ECO:0000256" key="3">
    <source>
        <dbReference type="ARBA" id="ARBA00022989"/>
    </source>
</evidence>
<proteinExistence type="predicted"/>
<dbReference type="InterPro" id="IPR019427">
    <property type="entry name" value="7TM_GPCR_serpentine_rcpt_Srw"/>
</dbReference>